<dbReference type="NCBIfam" id="TIGR01784">
    <property type="entry name" value="T_den_put_tspse"/>
    <property type="match status" value="1"/>
</dbReference>
<dbReference type="InterPro" id="IPR006842">
    <property type="entry name" value="Transposase_31"/>
</dbReference>
<reference evidence="4" key="2">
    <citation type="submission" date="2023-07" db="EMBL/GenBank/DDBJ databases">
        <title>Genome mining of underrepresented organisms for secondary metabolites.</title>
        <authorList>
            <person name="D'Agostino P.M."/>
        </authorList>
    </citation>
    <scope>NUCLEOTIDE SEQUENCE [LARGE SCALE GENOMIC DNA]</scope>
    <source>
        <strain evidence="4">WS4403</strain>
    </source>
</reference>
<sequence>MDMTTTPHDAVFKTFLTHTSTARDFLQTHLPAELLQYCNLQTLQLASGSFIEKELRALYSDVLYSMKAGNGEGYIYCLIEHQSSPDKHMTLRLMRYALAAMQRHVDQGHDKPPLVIPILFYHGQSSPYPYPMNWLQQFDDPELASRLYNSDFPLVDVTVIPDDVIKTHKRGATLEFMQKHCRTQQKIDDFGEKLLMLIQSNDHTEQQIKASIFYQMLTRSADDMQVLIRILTQELPQYKEITMTFAEMMHQKGWDEGHEEGREEGRQQMQQEKLQIARTMLFEGLAPALVMKVTGLTADELKYSETAMA</sequence>
<feature type="domain" description="Transposase (putative) YhgA-like" evidence="2">
    <location>
        <begin position="6"/>
        <end position="208"/>
    </location>
</feature>
<comment type="similarity">
    <text evidence="1">Belongs to the Rpn/YhgA-like nuclease family.</text>
</comment>
<dbReference type="EMBL" id="JAGGMQ010000001">
    <property type="protein sequence ID" value="MBP2168482.1"/>
    <property type="molecule type" value="Genomic_DNA"/>
</dbReference>
<evidence type="ECO:0000256" key="1">
    <source>
        <dbReference type="ARBA" id="ARBA00009787"/>
    </source>
</evidence>
<dbReference type="Proteomes" id="UP001195624">
    <property type="component" value="Unassembled WGS sequence"/>
</dbReference>
<accession>A0ABS4P754</accession>
<dbReference type="InterPro" id="IPR010106">
    <property type="entry name" value="RpnA"/>
</dbReference>
<name>A0ABS4P754_9GAMM</name>
<dbReference type="InterPro" id="IPR051699">
    <property type="entry name" value="Rpn/YhgA-like_nuclease"/>
</dbReference>
<dbReference type="PANTHER" id="PTHR34611:SF2">
    <property type="entry name" value="INACTIVE RECOMBINATION-PROMOTING NUCLEASE-LIKE PROTEIN RPNE-RELATED"/>
    <property type="match status" value="1"/>
</dbReference>
<keyword evidence="4" id="KW-1185">Reference proteome</keyword>
<protein>
    <submittedName>
        <fullName evidence="3">Transposase/invertase (TIGR01784 family)</fullName>
    </submittedName>
</protein>
<evidence type="ECO:0000313" key="3">
    <source>
        <dbReference type="EMBL" id="MBP2168482.1"/>
    </source>
</evidence>
<gene>
    <name evidence="3" type="ORF">J2125_001674</name>
</gene>
<comment type="caution">
    <text evidence="3">The sequence shown here is derived from an EMBL/GenBank/DDBJ whole genome shotgun (WGS) entry which is preliminary data.</text>
</comment>
<evidence type="ECO:0000313" key="4">
    <source>
        <dbReference type="Proteomes" id="UP001195624"/>
    </source>
</evidence>
<dbReference type="RefSeq" id="WP_017801450.1">
    <property type="nucleotide sequence ID" value="NZ_JAGGMQ010000001.1"/>
</dbReference>
<proteinExistence type="inferred from homology"/>
<organism evidence="3 4">
    <name type="scientific">Winslowiella toletana</name>
    <dbReference type="NCBI Taxonomy" id="92490"/>
    <lineage>
        <taxon>Bacteria</taxon>
        <taxon>Pseudomonadati</taxon>
        <taxon>Pseudomonadota</taxon>
        <taxon>Gammaproteobacteria</taxon>
        <taxon>Enterobacterales</taxon>
        <taxon>Erwiniaceae</taxon>
        <taxon>Winslowiella</taxon>
    </lineage>
</organism>
<dbReference type="PANTHER" id="PTHR34611">
    <property type="match status" value="1"/>
</dbReference>
<evidence type="ECO:0000259" key="2">
    <source>
        <dbReference type="Pfam" id="PF04754"/>
    </source>
</evidence>
<dbReference type="Pfam" id="PF04754">
    <property type="entry name" value="Transposase_31"/>
    <property type="match status" value="1"/>
</dbReference>
<reference evidence="3 4" key="1">
    <citation type="submission" date="2021-03" db="EMBL/GenBank/DDBJ databases">
        <authorList>
            <person name="D'Agostino P."/>
            <person name="Huntemann M."/>
            <person name="Clum A."/>
            <person name="Spunde A."/>
            <person name="Palaniappan K."/>
            <person name="Ritter S."/>
            <person name="Mikhailova N."/>
            <person name="Chen I.-M."/>
            <person name="Stamatis D."/>
            <person name="Reddy T."/>
            <person name="O'Malley R."/>
            <person name="Daum C."/>
            <person name="Shapiro N."/>
            <person name="Ivanova N."/>
            <person name="Kyrpides N."/>
            <person name="Woyke T."/>
        </authorList>
    </citation>
    <scope>NUCLEOTIDE SEQUENCE [LARGE SCALE GENOMIC DNA]</scope>
    <source>
        <strain evidence="3 4">WS4403</strain>
    </source>
</reference>